<organism evidence="1 2">
    <name type="scientific">Fusarium decemcellulare</name>
    <dbReference type="NCBI Taxonomy" id="57161"/>
    <lineage>
        <taxon>Eukaryota</taxon>
        <taxon>Fungi</taxon>
        <taxon>Dikarya</taxon>
        <taxon>Ascomycota</taxon>
        <taxon>Pezizomycotina</taxon>
        <taxon>Sordariomycetes</taxon>
        <taxon>Hypocreomycetidae</taxon>
        <taxon>Hypocreales</taxon>
        <taxon>Nectriaceae</taxon>
        <taxon>Fusarium</taxon>
        <taxon>Fusarium decemcellulare species complex</taxon>
    </lineage>
</organism>
<protein>
    <submittedName>
        <fullName evidence="1">Uncharacterized protein</fullName>
    </submittedName>
</protein>
<keyword evidence="2" id="KW-1185">Reference proteome</keyword>
<dbReference type="Proteomes" id="UP001148629">
    <property type="component" value="Unassembled WGS sequence"/>
</dbReference>
<comment type="caution">
    <text evidence="1">The sequence shown here is derived from an EMBL/GenBank/DDBJ whole genome shotgun (WGS) entry which is preliminary data.</text>
</comment>
<evidence type="ECO:0000313" key="2">
    <source>
        <dbReference type="Proteomes" id="UP001148629"/>
    </source>
</evidence>
<dbReference type="EMBL" id="JANRMS010000202">
    <property type="protein sequence ID" value="KAJ3544288.1"/>
    <property type="molecule type" value="Genomic_DNA"/>
</dbReference>
<reference evidence="1" key="1">
    <citation type="submission" date="2022-08" db="EMBL/GenBank/DDBJ databases">
        <title>Genome Sequence of Fusarium decemcellulare.</title>
        <authorList>
            <person name="Buettner E."/>
        </authorList>
    </citation>
    <scope>NUCLEOTIDE SEQUENCE</scope>
    <source>
        <strain evidence="1">Babe19</strain>
    </source>
</reference>
<sequence>MGDPIILQADQWWRRPFGMLQTNLREIDADMGVDEVADFIDQHGANAWLIGIGGIQAQYPTELPFHSKNALVDCRKSGDLIHDAITAAHSKGLRLLARMDFSKVSAEIAAKHPEWCFKSPTGKLQTHDGGLVSVCPSGAYYQERIFDILDEVTRRYPVDGFFINWTTMNEQDYYKRYHGVCQCSNCQMRWLKYSGGLELPRGPTDANYTQWLRFSRDIIDELTGRIRSFISQRLPSACLILGKTADIMFHEANNAVGRELWPHTTTEMVSSWMSYRPDVPVLVNSTCFMDMPYRMASEEPAHFAQYLLQCISRGGYPSTYMMGTPGKIPYLCLDIAGQITRFHKKWSQIYDGLRPVAKTGLVLPDRTQMTAEQFEEAVSEYRGLYSAMQELHMPFDTLAQERLSAMAENSGLKRYEVLILPNLGKLGQQDADALDNWVSEGGNLIATASSAVNDYGAVQLKSLPSERQIDVNRERELLFSTYFAPPQSEARAHIYTGPIVPLHGAYHSFEWKADTGGGYKMLARAPFSPPEKAYGNVQMDERGYGIARHGTGTGVVIPFTVGRGYRELGLGVFRDFFTTILQEEGNPRERILCCIAEQVEMTVNANGPKLVVHLINMSGARKQNFGSHIPITGGKIKVLKGGSNISAHALHADKMLDVEDGTILLPTLDLFEVIVIEGF</sequence>
<gene>
    <name evidence="1" type="ORF">NM208_g3135</name>
</gene>
<evidence type="ECO:0000313" key="1">
    <source>
        <dbReference type="EMBL" id="KAJ3544288.1"/>
    </source>
</evidence>
<name>A0ACC1SQ17_9HYPO</name>
<proteinExistence type="predicted"/>
<accession>A0ACC1SQ17</accession>